<accession>A0A4V3V8J9</accession>
<dbReference type="Proteomes" id="UP000306477">
    <property type="component" value="Unassembled WGS sequence"/>
</dbReference>
<organism evidence="2 3">
    <name type="scientific">Bacillus timonensis</name>
    <dbReference type="NCBI Taxonomy" id="1033734"/>
    <lineage>
        <taxon>Bacteria</taxon>
        <taxon>Bacillati</taxon>
        <taxon>Bacillota</taxon>
        <taxon>Bacilli</taxon>
        <taxon>Bacillales</taxon>
        <taxon>Bacillaceae</taxon>
        <taxon>Bacillus</taxon>
    </lineage>
</organism>
<dbReference type="OrthoDB" id="2860117at2"/>
<keyword evidence="3" id="KW-1185">Reference proteome</keyword>
<dbReference type="Pfam" id="PF14181">
    <property type="entry name" value="YqfQ"/>
    <property type="match status" value="1"/>
</dbReference>
<name>A0A4V3V8J9_9BACI</name>
<gene>
    <name evidence="2" type="ORF">E1I69_00900</name>
</gene>
<dbReference type="InterPro" id="IPR025571">
    <property type="entry name" value="YqfQ"/>
</dbReference>
<comment type="caution">
    <text evidence="2">The sequence shown here is derived from an EMBL/GenBank/DDBJ whole genome shotgun (WGS) entry which is preliminary data.</text>
</comment>
<dbReference type="AlphaFoldDB" id="A0A4V3V8J9"/>
<reference evidence="2 3" key="1">
    <citation type="journal article" date="2019" name="Indoor Air">
        <title>Impacts of indoor surface finishes on bacterial viability.</title>
        <authorList>
            <person name="Hu J."/>
            <person name="Maamar S.B."/>
            <person name="Glawe A.J."/>
            <person name="Gottel N."/>
            <person name="Gilbert J.A."/>
            <person name="Hartmann E.M."/>
        </authorList>
    </citation>
    <scope>NUCLEOTIDE SEQUENCE [LARGE SCALE GENOMIC DNA]</scope>
    <source>
        <strain evidence="2 3">AF060A6</strain>
    </source>
</reference>
<feature type="compositionally biased region" description="Acidic residues" evidence="1">
    <location>
        <begin position="148"/>
        <end position="160"/>
    </location>
</feature>
<sequence>MFFPRNPMSQMSQMRPMRPMRPPSMFPQQTGFRPPGMFGGMQGMQGMQGQGRAGLGGLLRRLIPGMGQSNPTRGMGGMTGLFNPSQAMNAGTLQNLTNPSNLSSMLGNVQKTLKMAESVVPMVQQYGPLMKNIPAMIKMYSALKNSGNEEEAKEDNEENETISLSDVNSDDENTANEKEKPKAKGSGESVPKLYI</sequence>
<proteinExistence type="predicted"/>
<protein>
    <recommendedName>
        <fullName evidence="4">Spore coat protein</fullName>
    </recommendedName>
</protein>
<feature type="region of interest" description="Disordered" evidence="1">
    <location>
        <begin position="147"/>
        <end position="195"/>
    </location>
</feature>
<dbReference type="EMBL" id="SLUB01000001">
    <property type="protein sequence ID" value="THE15443.1"/>
    <property type="molecule type" value="Genomic_DNA"/>
</dbReference>
<dbReference type="RefSeq" id="WP_136377760.1">
    <property type="nucleotide sequence ID" value="NZ_SLUB01000001.1"/>
</dbReference>
<evidence type="ECO:0008006" key="4">
    <source>
        <dbReference type="Google" id="ProtNLM"/>
    </source>
</evidence>
<evidence type="ECO:0000256" key="1">
    <source>
        <dbReference type="SAM" id="MobiDB-lite"/>
    </source>
</evidence>
<evidence type="ECO:0000313" key="2">
    <source>
        <dbReference type="EMBL" id="THE15443.1"/>
    </source>
</evidence>
<evidence type="ECO:0000313" key="3">
    <source>
        <dbReference type="Proteomes" id="UP000306477"/>
    </source>
</evidence>
<dbReference type="STRING" id="1033734.GCA_000285535_03519"/>